<keyword evidence="3 4" id="KW-0819">tRNA processing</keyword>
<comment type="function">
    <text evidence="4">Catalyzes the base-exchange of a guanine (G) residue with the queuine precursor 7-aminomethyl-7-deazaguanine (PreQ1) at position 34 (anticodon wobble position) in tRNAs with GU(N) anticodons (tRNA-Asp, -Asn, -His and -Tyr). Catalysis occurs through a double-displacement mechanism. The nucleophile active site attacks the C1' of nucleotide 34 to detach the guanine base from the RNA, forming a covalent enzyme-RNA intermediate. The proton acceptor active site deprotonates the incoming PreQ1, allowing a nucleophilic attack on the C1' of the ribose to form the product. After dissociation, two additional enzymatic reactions on the tRNA convert PreQ1 to queuine (Q), resulting in the hypermodified nucleoside queuosine (7-(((4,5-cis-dihydroxy-2-cyclopenten-1-yl)amino)methyl)-7-deazaguanosine).</text>
</comment>
<dbReference type="EMBL" id="LNQR01000090">
    <property type="protein sequence ID" value="KWT82092.1"/>
    <property type="molecule type" value="Genomic_DNA"/>
</dbReference>
<feature type="active site" description="Proton acceptor" evidence="4">
    <location>
        <position position="89"/>
    </location>
</feature>
<comment type="caution">
    <text evidence="6">The sequence shown here is derived from an EMBL/GenBank/DDBJ whole genome shotgun (WGS) entry which is preliminary data.</text>
</comment>
<evidence type="ECO:0000256" key="1">
    <source>
        <dbReference type="ARBA" id="ARBA00022676"/>
    </source>
</evidence>
<dbReference type="SUPFAM" id="SSF51713">
    <property type="entry name" value="tRNA-guanine transglycosylase"/>
    <property type="match status" value="1"/>
</dbReference>
<dbReference type="RefSeq" id="WP_085053162.1">
    <property type="nucleotide sequence ID" value="NZ_LNQR01000090.1"/>
</dbReference>
<gene>
    <name evidence="4 6" type="primary">tgt</name>
    <name evidence="6" type="ORF">ASN18_2541</name>
</gene>
<dbReference type="EC" id="2.4.2.29" evidence="4"/>
<keyword evidence="1 4" id="KW-0328">Glycosyltransferase</keyword>
<dbReference type="InterPro" id="IPR002616">
    <property type="entry name" value="tRNA_ribo_trans-like"/>
</dbReference>
<evidence type="ECO:0000259" key="5">
    <source>
        <dbReference type="Pfam" id="PF01702"/>
    </source>
</evidence>
<dbReference type="HAMAP" id="MF_00168">
    <property type="entry name" value="Q_tRNA_Tgt"/>
    <property type="match status" value="1"/>
</dbReference>
<dbReference type="PANTHER" id="PTHR46499:SF1">
    <property type="entry name" value="QUEUINE TRNA-RIBOSYLTRANSFERASE"/>
    <property type="match status" value="1"/>
</dbReference>
<comment type="similarity">
    <text evidence="4">Belongs to the queuine tRNA-ribosyltransferase family.</text>
</comment>
<dbReference type="Pfam" id="PF01702">
    <property type="entry name" value="TGT"/>
    <property type="match status" value="1"/>
</dbReference>
<evidence type="ECO:0000256" key="4">
    <source>
        <dbReference type="HAMAP-Rule" id="MF_00168"/>
    </source>
</evidence>
<feature type="domain" description="tRNA-guanine(15) transglycosylase-like" evidence="5">
    <location>
        <begin position="11"/>
        <end position="362"/>
    </location>
</feature>
<dbReference type="InterPro" id="IPR050076">
    <property type="entry name" value="ArchSynthase1/Queuine_TRR"/>
</dbReference>
<dbReference type="PANTHER" id="PTHR46499">
    <property type="entry name" value="QUEUINE TRNA-RIBOSYLTRANSFERASE"/>
    <property type="match status" value="1"/>
</dbReference>
<keyword evidence="4" id="KW-0671">Queuosine biosynthesis</keyword>
<dbReference type="InterPro" id="IPR004803">
    <property type="entry name" value="TGT"/>
</dbReference>
<feature type="region of interest" description="RNA binding; important for wobble base 34 recognition" evidence="4">
    <location>
        <begin position="266"/>
        <end position="270"/>
    </location>
</feature>
<dbReference type="Gene3D" id="3.20.20.105">
    <property type="entry name" value="Queuine tRNA-ribosyltransferase-like"/>
    <property type="match status" value="1"/>
</dbReference>
<dbReference type="NCBIfam" id="TIGR00430">
    <property type="entry name" value="Q_tRNA_tgt"/>
    <property type="match status" value="1"/>
</dbReference>
<keyword evidence="2 4" id="KW-0808">Transferase</keyword>
<protein>
    <recommendedName>
        <fullName evidence="4">Queuine tRNA-ribosyltransferase</fullName>
        <ecNumber evidence="4">2.4.2.29</ecNumber>
    </recommendedName>
    <alternativeName>
        <fullName evidence="4">Guanine insertion enzyme</fullName>
    </alternativeName>
    <alternativeName>
        <fullName evidence="4">tRNA-guanine transglycosylase</fullName>
    </alternativeName>
</protein>
<evidence type="ECO:0000313" key="6">
    <source>
        <dbReference type="EMBL" id="KWT82092.1"/>
    </source>
</evidence>
<feature type="binding site" evidence="4">
    <location>
        <position position="143"/>
    </location>
    <ligand>
        <name>substrate</name>
    </ligand>
</feature>
<evidence type="ECO:0000313" key="7">
    <source>
        <dbReference type="Proteomes" id="UP000060487"/>
    </source>
</evidence>
<feature type="binding site" evidence="4">
    <location>
        <position position="184"/>
    </location>
    <ligand>
        <name>substrate</name>
    </ligand>
</feature>
<feature type="binding site" evidence="4">
    <location>
        <position position="330"/>
    </location>
    <ligand>
        <name>Zn(2+)</name>
        <dbReference type="ChEBI" id="CHEBI:29105"/>
    </ligand>
</feature>
<keyword evidence="4" id="KW-0862">Zinc</keyword>
<keyword evidence="7" id="KW-1185">Reference proteome</keyword>
<comment type="catalytic activity">
    <reaction evidence="4">
        <text>7-aminomethyl-7-carbaguanine + guanosine(34) in tRNA = 7-aminomethyl-7-carbaguanosine(34) in tRNA + guanine</text>
        <dbReference type="Rhea" id="RHEA:24104"/>
        <dbReference type="Rhea" id="RHEA-COMP:10341"/>
        <dbReference type="Rhea" id="RHEA-COMP:10342"/>
        <dbReference type="ChEBI" id="CHEBI:16235"/>
        <dbReference type="ChEBI" id="CHEBI:58703"/>
        <dbReference type="ChEBI" id="CHEBI:74269"/>
        <dbReference type="ChEBI" id="CHEBI:82833"/>
        <dbReference type="EC" id="2.4.2.29"/>
    </reaction>
</comment>
<feature type="binding site" evidence="4">
    <location>
        <position position="211"/>
    </location>
    <ligand>
        <name>substrate</name>
    </ligand>
</feature>
<reference evidence="6 7" key="1">
    <citation type="submission" date="2015-11" db="EMBL/GenBank/DDBJ databases">
        <authorList>
            <person name="Lin W."/>
        </authorList>
    </citation>
    <scope>NUCLEOTIDE SEQUENCE [LARGE SCALE GENOMIC DNA]</scope>
    <source>
        <strain evidence="6 7">HCH-1</strain>
    </source>
</reference>
<feature type="binding site" evidence="4">
    <location>
        <position position="301"/>
    </location>
    <ligand>
        <name>Zn(2+)</name>
        <dbReference type="ChEBI" id="CHEBI:29105"/>
    </ligand>
</feature>
<dbReference type="Proteomes" id="UP000060487">
    <property type="component" value="Unassembled WGS sequence"/>
</dbReference>
<name>A0ABR5SCR7_9BACT</name>
<dbReference type="NCBIfam" id="TIGR00449">
    <property type="entry name" value="tgt_general"/>
    <property type="match status" value="1"/>
</dbReference>
<feature type="active site" description="Nucleophile" evidence="4">
    <location>
        <position position="261"/>
    </location>
</feature>
<feature type="binding site" evidence="4">
    <location>
        <position position="299"/>
    </location>
    <ligand>
        <name>Zn(2+)</name>
        <dbReference type="ChEBI" id="CHEBI:29105"/>
    </ligand>
</feature>
<evidence type="ECO:0000256" key="3">
    <source>
        <dbReference type="ARBA" id="ARBA00022694"/>
    </source>
</evidence>
<comment type="pathway">
    <text evidence="4">tRNA modification; tRNA-queuosine biosynthesis.</text>
</comment>
<feature type="region of interest" description="RNA binding" evidence="4">
    <location>
        <begin position="242"/>
        <end position="248"/>
    </location>
</feature>
<dbReference type="GO" id="GO:0016757">
    <property type="term" value="F:glycosyltransferase activity"/>
    <property type="evidence" value="ECO:0007669"/>
    <property type="project" value="UniProtKB-KW"/>
</dbReference>
<feature type="binding site" evidence="4">
    <location>
        <position position="304"/>
    </location>
    <ligand>
        <name>Zn(2+)</name>
        <dbReference type="ChEBI" id="CHEBI:29105"/>
    </ligand>
</feature>
<keyword evidence="4" id="KW-0479">Metal-binding</keyword>
<proteinExistence type="inferred from homology"/>
<organism evidence="6 7">
    <name type="scientific">Candidatus Magnetominusculus xianensis</name>
    <dbReference type="NCBI Taxonomy" id="1748249"/>
    <lineage>
        <taxon>Bacteria</taxon>
        <taxon>Pseudomonadati</taxon>
        <taxon>Nitrospirota</taxon>
        <taxon>Nitrospiria</taxon>
        <taxon>Nitrospirales</taxon>
        <taxon>Nitrospiraceae</taxon>
        <taxon>Candidatus Magnetominusculus</taxon>
    </lineage>
</organism>
<comment type="cofactor">
    <cofactor evidence="4">
        <name>Zn(2+)</name>
        <dbReference type="ChEBI" id="CHEBI:29105"/>
    </cofactor>
    <text evidence="4">Binds 1 zinc ion per subunit.</text>
</comment>
<dbReference type="InterPro" id="IPR036511">
    <property type="entry name" value="TGT-like_sf"/>
</dbReference>
<accession>A0ABR5SCR7</accession>
<sequence>MDFRVLHTDGNARTGRLALARGTLSTPVFMPVGTMGAVKAISPHELLDVGAEIILCNTYHMYLRPGQETVAEAGGLHKFINWDRPILTDSGGFQVYSLSPLRKISEDGVTFRSHIDGSAHFIGPRESMEIQRALGSDIVMAFDECTPYPSTYDYTLKSLELTTRWAEICLKNVEKPQTLFAIVQGGVFKDLRLQSARQLKDMNFDGYAVGGVSVGEPKEIMHEIIGYMAAELPSDKPRYLMGVGFPEDILAAVEAGFDMFDCVIPTRTARHGTLLTTHGRIIIGNSRFRRDHTPLDSDCGCYTCLNFTRSYLNHLYKAGEILGIRLNTIHNLYFYLDLMKKIRAAIEQDRFSSFKMDWLSAYQ</sequence>
<feature type="binding site" evidence="4">
    <location>
        <begin position="89"/>
        <end position="93"/>
    </location>
    <ligand>
        <name>substrate</name>
    </ligand>
</feature>
<comment type="subunit">
    <text evidence="4">Homodimer. Within each dimer, one monomer is responsible for RNA recognition and catalysis, while the other monomer binds to the replacement base PreQ1.</text>
</comment>
<evidence type="ECO:0000256" key="2">
    <source>
        <dbReference type="ARBA" id="ARBA00022679"/>
    </source>
</evidence>